<evidence type="ECO:0000313" key="7">
    <source>
        <dbReference type="Proteomes" id="UP000253314"/>
    </source>
</evidence>
<dbReference type="InterPro" id="IPR016160">
    <property type="entry name" value="Ald_DH_CS_CYS"/>
</dbReference>
<dbReference type="FunFam" id="3.40.605.10:FF:000026">
    <property type="entry name" value="Aldehyde dehydrogenase, putative"/>
    <property type="match status" value="1"/>
</dbReference>
<proteinExistence type="inferred from homology"/>
<keyword evidence="2 4" id="KW-0560">Oxidoreductase</keyword>
<evidence type="ECO:0000256" key="4">
    <source>
        <dbReference type="RuleBase" id="RU003345"/>
    </source>
</evidence>
<gene>
    <name evidence="6" type="ORF">DS031_16225</name>
</gene>
<reference evidence="6 7" key="1">
    <citation type="submission" date="2018-07" db="EMBL/GenBank/DDBJ databases">
        <title>Lottiidibacillus patelloidae gen. nov., sp. nov., isolated from the intestinal tract of a marine limpet and the reclassification of B. taeanensis BH030017T, B. algicola KMM 3737T and B. hwajinpoensis SW-72T as genus Lottiidibacillus.</title>
        <authorList>
            <person name="Liu R."/>
            <person name="Huang Z."/>
        </authorList>
    </citation>
    <scope>NUCLEOTIDE SEQUENCE [LARGE SCALE GENOMIC DNA]</scope>
    <source>
        <strain evidence="6 7">BH030017</strain>
    </source>
</reference>
<accession>A0A366XUS1</accession>
<evidence type="ECO:0000256" key="1">
    <source>
        <dbReference type="ARBA" id="ARBA00009986"/>
    </source>
</evidence>
<feature type="active site" evidence="3">
    <location>
        <position position="264"/>
    </location>
</feature>
<keyword evidence="7" id="KW-1185">Reference proteome</keyword>
<evidence type="ECO:0000256" key="2">
    <source>
        <dbReference type="ARBA" id="ARBA00023002"/>
    </source>
</evidence>
<dbReference type="Gene3D" id="3.40.309.10">
    <property type="entry name" value="Aldehyde Dehydrogenase, Chain A, domain 2"/>
    <property type="match status" value="1"/>
</dbReference>
<dbReference type="PROSITE" id="PS00687">
    <property type="entry name" value="ALDEHYDE_DEHYDR_GLU"/>
    <property type="match status" value="1"/>
</dbReference>
<dbReference type="InterPro" id="IPR016161">
    <property type="entry name" value="Ald_DH/histidinol_DH"/>
</dbReference>
<dbReference type="GO" id="GO:0016620">
    <property type="term" value="F:oxidoreductase activity, acting on the aldehyde or oxo group of donors, NAD or NADP as acceptor"/>
    <property type="evidence" value="ECO:0007669"/>
    <property type="project" value="InterPro"/>
</dbReference>
<dbReference type="InterPro" id="IPR016163">
    <property type="entry name" value="Ald_DH_C"/>
</dbReference>
<dbReference type="FunFam" id="3.40.605.10:FF:000007">
    <property type="entry name" value="NAD/NADP-dependent betaine aldehyde dehydrogenase"/>
    <property type="match status" value="1"/>
</dbReference>
<comment type="similarity">
    <text evidence="1 4">Belongs to the aldehyde dehydrogenase family.</text>
</comment>
<dbReference type="Gene3D" id="3.40.605.10">
    <property type="entry name" value="Aldehyde Dehydrogenase, Chain A, domain 1"/>
    <property type="match status" value="1"/>
</dbReference>
<dbReference type="InterPro" id="IPR016162">
    <property type="entry name" value="Ald_DH_N"/>
</dbReference>
<dbReference type="Proteomes" id="UP000253314">
    <property type="component" value="Unassembled WGS sequence"/>
</dbReference>
<dbReference type="SUPFAM" id="SSF53720">
    <property type="entry name" value="ALDH-like"/>
    <property type="match status" value="1"/>
</dbReference>
<sequence length="506" mass="55228">MLLQKEEIQSVLVSNSITQKMYINGEWVLSESNQTKEVINPANGEVIGTLTDGSVEDTKKAIEAARKAFYDNGWMNSRARDRAELLLKVSNKLEERKEEFAYLDTLDNGKTLRESLADVEDAVNQLRYYAGLATKPHGQTYDVPDDIQAMVVREPIGVVGIIVPWNYPLVMANQKIAAALAAGCTVIVKPAQQTSLSVIRLFEIIDEVGFPPGVANLVLGSGRTVGSELVANPDVDKISFTGGTDTGIKLMKSAADTVKKISLELGGKSPNIVFADADFEAAVDYALFAIFANQGQVCSAGSRLVLEESLYEKFVPELVKRAKQIKVGPGWEDGVEMGPLVSEDHMNTVLDYIEIGKNEGATLLCGGNRIVEGEFAKGYYVEPTIFGDTTPNMRIVQEEIFGPVLAIQTFKTEEEAIELANGTAFGLAGAVFTNDGAKAQRVIRQLRAGITWINTYHPTFNEAPWGGYKQSGIGRDLGTYGFEEYLETKQININLNVQPSGFFEGK</sequence>
<dbReference type="InterPro" id="IPR029510">
    <property type="entry name" value="Ald_DH_CS_GLU"/>
</dbReference>
<dbReference type="EMBL" id="QOCW01000019">
    <property type="protein sequence ID" value="RBW68519.1"/>
    <property type="molecule type" value="Genomic_DNA"/>
</dbReference>
<evidence type="ECO:0000256" key="3">
    <source>
        <dbReference type="PROSITE-ProRule" id="PRU10007"/>
    </source>
</evidence>
<dbReference type="Pfam" id="PF00171">
    <property type="entry name" value="Aldedh"/>
    <property type="match status" value="1"/>
</dbReference>
<protein>
    <submittedName>
        <fullName evidence="6">Aldehyde dehydrogenase</fullName>
    </submittedName>
</protein>
<dbReference type="RefSeq" id="WP_113807117.1">
    <property type="nucleotide sequence ID" value="NZ_QOCW01000019.1"/>
</dbReference>
<dbReference type="FunFam" id="3.40.309.10:FF:000012">
    <property type="entry name" value="Betaine aldehyde dehydrogenase"/>
    <property type="match status" value="1"/>
</dbReference>
<feature type="domain" description="Aldehyde dehydrogenase" evidence="5">
    <location>
        <begin position="27"/>
        <end position="491"/>
    </location>
</feature>
<evidence type="ECO:0000313" key="6">
    <source>
        <dbReference type="EMBL" id="RBW68519.1"/>
    </source>
</evidence>
<dbReference type="PROSITE" id="PS00070">
    <property type="entry name" value="ALDEHYDE_DEHYDR_CYS"/>
    <property type="match status" value="1"/>
</dbReference>
<evidence type="ECO:0000259" key="5">
    <source>
        <dbReference type="Pfam" id="PF00171"/>
    </source>
</evidence>
<organism evidence="6 7">
    <name type="scientific">Bacillus taeanensis</name>
    <dbReference type="NCBI Taxonomy" id="273032"/>
    <lineage>
        <taxon>Bacteria</taxon>
        <taxon>Bacillati</taxon>
        <taxon>Bacillota</taxon>
        <taxon>Bacilli</taxon>
        <taxon>Bacillales</taxon>
        <taxon>Bacillaceae</taxon>
        <taxon>Bacillus</taxon>
    </lineage>
</organism>
<dbReference type="InterPro" id="IPR015590">
    <property type="entry name" value="Aldehyde_DH_dom"/>
</dbReference>
<name>A0A366XUS1_9BACI</name>
<dbReference type="OrthoDB" id="9762913at2"/>
<dbReference type="AlphaFoldDB" id="A0A366XUS1"/>
<comment type="caution">
    <text evidence="6">The sequence shown here is derived from an EMBL/GenBank/DDBJ whole genome shotgun (WGS) entry which is preliminary data.</text>
</comment>
<dbReference type="PANTHER" id="PTHR11699">
    <property type="entry name" value="ALDEHYDE DEHYDROGENASE-RELATED"/>
    <property type="match status" value="1"/>
</dbReference>